<dbReference type="Pfam" id="PF03466">
    <property type="entry name" value="LysR_substrate"/>
    <property type="match status" value="1"/>
</dbReference>
<dbReference type="PANTHER" id="PTHR30537:SF3">
    <property type="entry name" value="TRANSCRIPTIONAL REGULATORY PROTEIN"/>
    <property type="match status" value="1"/>
</dbReference>
<dbReference type="InterPro" id="IPR000847">
    <property type="entry name" value="LysR_HTH_N"/>
</dbReference>
<feature type="domain" description="HTH lysR-type" evidence="5">
    <location>
        <begin position="10"/>
        <end position="63"/>
    </location>
</feature>
<dbReference type="eggNOG" id="COG0583">
    <property type="taxonomic scope" value="Bacteria"/>
</dbReference>
<keyword evidence="3" id="KW-0238">DNA-binding</keyword>
<evidence type="ECO:0000256" key="1">
    <source>
        <dbReference type="ARBA" id="ARBA00009437"/>
    </source>
</evidence>
<reference evidence="6 7" key="1">
    <citation type="submission" date="2006-05" db="EMBL/GenBank/DDBJ databases">
        <authorList>
            <person name="King G."/>
            <person name="Ferriera S."/>
            <person name="Johnson J."/>
            <person name="Kravitz S."/>
            <person name="Beeson K."/>
            <person name="Sutton G."/>
            <person name="Rogers Y.-H."/>
            <person name="Friedman R."/>
            <person name="Frazier M."/>
            <person name="Venter J.C."/>
        </authorList>
    </citation>
    <scope>NUCLEOTIDE SEQUENCE [LARGE SCALE GENOMIC DNA]</scope>
    <source>
        <strain evidence="7">ATCC 25650 / DSM 13394 / JCM 20685 / NBRC 16684 / NCIMB 2208 / IAM 12614 / B1</strain>
    </source>
</reference>
<evidence type="ECO:0000313" key="7">
    <source>
        <dbReference type="Proteomes" id="UP000004848"/>
    </source>
</evidence>
<dbReference type="InterPro" id="IPR036390">
    <property type="entry name" value="WH_DNA-bd_sf"/>
</dbReference>
<dbReference type="AlphaFoldDB" id="A0NPB3"/>
<keyword evidence="2" id="KW-0805">Transcription regulation</keyword>
<dbReference type="InterPro" id="IPR036388">
    <property type="entry name" value="WH-like_DNA-bd_sf"/>
</dbReference>
<dbReference type="Gene3D" id="1.10.10.10">
    <property type="entry name" value="Winged helix-like DNA-binding domain superfamily/Winged helix DNA-binding domain"/>
    <property type="match status" value="1"/>
</dbReference>
<sequence>MENNMGQMEDLRLFVQVVASGSISKAAAELGIAKSAVSRRLSLLEDRYGTRLVDRSPGHWDLTETGRELFQRASRFVSDVDDIEDDFLSNGTAPSGPLSISIPRDFGHGFLNKELIDFQARHPDIQLTVDFDDRLVDLARENYDFAIRITETRPEDAITMKLGTVEHCLFASPDYLRGHPAPQSIDDLPKHRLLHFGWARRTVWEFQTQKGKRQQIEFQPALNSNSGTFLLDATIQGHGISRLPDFIVTEALAAGKLVPLLPDIAVPAWGIYLLHARERRLNRRMRLFAEDIRAACLSGLGNDPQAAAQS</sequence>
<dbReference type="SUPFAM" id="SSF53850">
    <property type="entry name" value="Periplasmic binding protein-like II"/>
    <property type="match status" value="1"/>
</dbReference>
<dbReference type="PANTHER" id="PTHR30537">
    <property type="entry name" value="HTH-TYPE TRANSCRIPTIONAL REGULATOR"/>
    <property type="match status" value="1"/>
</dbReference>
<dbReference type="FunFam" id="1.10.10.10:FF:000001">
    <property type="entry name" value="LysR family transcriptional regulator"/>
    <property type="match status" value="1"/>
</dbReference>
<dbReference type="Gene3D" id="3.40.190.290">
    <property type="match status" value="1"/>
</dbReference>
<dbReference type="GO" id="GO:0003700">
    <property type="term" value="F:DNA-binding transcription factor activity"/>
    <property type="evidence" value="ECO:0007669"/>
    <property type="project" value="InterPro"/>
</dbReference>
<dbReference type="SUPFAM" id="SSF46785">
    <property type="entry name" value="Winged helix' DNA-binding domain"/>
    <property type="match status" value="1"/>
</dbReference>
<dbReference type="InterPro" id="IPR005119">
    <property type="entry name" value="LysR_subst-bd"/>
</dbReference>
<name>A0NPB3_ROSAI</name>
<accession>A0NPB3</accession>
<comment type="similarity">
    <text evidence="1">Belongs to the LysR transcriptional regulatory family.</text>
</comment>
<evidence type="ECO:0000256" key="2">
    <source>
        <dbReference type="ARBA" id="ARBA00023015"/>
    </source>
</evidence>
<dbReference type="GO" id="GO:0043565">
    <property type="term" value="F:sequence-specific DNA binding"/>
    <property type="evidence" value="ECO:0007669"/>
    <property type="project" value="TreeGrafter"/>
</dbReference>
<proteinExistence type="inferred from homology"/>
<dbReference type="InterPro" id="IPR058163">
    <property type="entry name" value="LysR-type_TF_proteobact-type"/>
</dbReference>
<protein>
    <submittedName>
        <fullName evidence="6">Transcriptional regulator, LysR family protein</fullName>
    </submittedName>
</protein>
<evidence type="ECO:0000259" key="5">
    <source>
        <dbReference type="PROSITE" id="PS50931"/>
    </source>
</evidence>
<dbReference type="GO" id="GO:0006351">
    <property type="term" value="P:DNA-templated transcription"/>
    <property type="evidence" value="ECO:0007669"/>
    <property type="project" value="TreeGrafter"/>
</dbReference>
<gene>
    <name evidence="6" type="ORF">SIAM614_18164</name>
</gene>
<dbReference type="PROSITE" id="PS50931">
    <property type="entry name" value="HTH_LYSR"/>
    <property type="match status" value="1"/>
</dbReference>
<dbReference type="Pfam" id="PF00126">
    <property type="entry name" value="HTH_1"/>
    <property type="match status" value="1"/>
</dbReference>
<dbReference type="CDD" id="cd08422">
    <property type="entry name" value="PBP2_CrgA_like"/>
    <property type="match status" value="1"/>
</dbReference>
<keyword evidence="4" id="KW-0804">Transcription</keyword>
<comment type="caution">
    <text evidence="6">The sequence shown here is derived from an EMBL/GenBank/DDBJ whole genome shotgun (WGS) entry which is preliminary data.</text>
</comment>
<evidence type="ECO:0000256" key="4">
    <source>
        <dbReference type="ARBA" id="ARBA00023163"/>
    </source>
</evidence>
<dbReference type="EMBL" id="AAUW01000003">
    <property type="protein sequence ID" value="EAV45276.1"/>
    <property type="molecule type" value="Genomic_DNA"/>
</dbReference>
<evidence type="ECO:0000313" key="6">
    <source>
        <dbReference type="EMBL" id="EAV45276.1"/>
    </source>
</evidence>
<organism evidence="6 7">
    <name type="scientific">Roseibium aggregatum (strain ATCC 25650 / DSM 13394 / JCM 20685 / NBRC 16684 / NCIMB 2208 / IAM 12614 / B1)</name>
    <name type="common">Stappia aggregata</name>
    <dbReference type="NCBI Taxonomy" id="384765"/>
    <lineage>
        <taxon>Bacteria</taxon>
        <taxon>Pseudomonadati</taxon>
        <taxon>Pseudomonadota</taxon>
        <taxon>Alphaproteobacteria</taxon>
        <taxon>Hyphomicrobiales</taxon>
        <taxon>Stappiaceae</taxon>
        <taxon>Roseibium</taxon>
    </lineage>
</organism>
<dbReference type="Proteomes" id="UP000004848">
    <property type="component" value="Unassembled WGS sequence"/>
</dbReference>
<evidence type="ECO:0000256" key="3">
    <source>
        <dbReference type="ARBA" id="ARBA00023125"/>
    </source>
</evidence>